<proteinExistence type="predicted"/>
<reference evidence="1 2" key="1">
    <citation type="journal article" date="2013" name="PLoS Genet.">
        <title>The genome and development-dependent transcriptomes of Pyronema confluens: a window into fungal evolution.</title>
        <authorList>
            <person name="Traeger S."/>
            <person name="Altegoer F."/>
            <person name="Freitag M."/>
            <person name="Gabaldon T."/>
            <person name="Kempken F."/>
            <person name="Kumar A."/>
            <person name="Marcet-Houben M."/>
            <person name="Poggeler S."/>
            <person name="Stajich J.E."/>
            <person name="Nowrousian M."/>
        </authorList>
    </citation>
    <scope>NUCLEOTIDE SEQUENCE [LARGE SCALE GENOMIC DNA]</scope>
    <source>
        <strain evidence="2">CBS 100304</strain>
        <tissue evidence="1">Vegetative mycelium</tissue>
    </source>
</reference>
<accession>U4LLX4</accession>
<evidence type="ECO:0000313" key="2">
    <source>
        <dbReference type="Proteomes" id="UP000018144"/>
    </source>
</evidence>
<protein>
    <submittedName>
        <fullName evidence="1">Uncharacterized protein</fullName>
    </submittedName>
</protein>
<name>U4LLX4_PYROM</name>
<sequence length="61" mass="6569">MSRVFVSLSHSSSPSETIPLGIPYTSVRNLCNFTTHLIQPQQSCCGSVETRMLEAGCGGRP</sequence>
<evidence type="ECO:0000313" key="1">
    <source>
        <dbReference type="EMBL" id="CCX32938.1"/>
    </source>
</evidence>
<dbReference type="Proteomes" id="UP000018144">
    <property type="component" value="Unassembled WGS sequence"/>
</dbReference>
<organism evidence="1 2">
    <name type="scientific">Pyronema omphalodes (strain CBS 100304)</name>
    <name type="common">Pyronema confluens</name>
    <dbReference type="NCBI Taxonomy" id="1076935"/>
    <lineage>
        <taxon>Eukaryota</taxon>
        <taxon>Fungi</taxon>
        <taxon>Dikarya</taxon>
        <taxon>Ascomycota</taxon>
        <taxon>Pezizomycotina</taxon>
        <taxon>Pezizomycetes</taxon>
        <taxon>Pezizales</taxon>
        <taxon>Pyronemataceae</taxon>
        <taxon>Pyronema</taxon>
    </lineage>
</organism>
<dbReference type="EMBL" id="HF935934">
    <property type="protein sequence ID" value="CCX32938.1"/>
    <property type="molecule type" value="Genomic_DNA"/>
</dbReference>
<keyword evidence="2" id="KW-1185">Reference proteome</keyword>
<gene>
    <name evidence="1" type="ORF">PCON_13793</name>
</gene>
<dbReference type="AlphaFoldDB" id="U4LLX4"/>